<keyword evidence="1" id="KW-0472">Membrane</keyword>
<dbReference type="EMBL" id="JAHWQX010000002">
    <property type="protein sequence ID" value="MBW3097774.1"/>
    <property type="molecule type" value="Genomic_DNA"/>
</dbReference>
<dbReference type="InterPro" id="IPR007896">
    <property type="entry name" value="BTP_bacteria"/>
</dbReference>
<keyword evidence="4" id="KW-1185">Reference proteome</keyword>
<dbReference type="Pfam" id="PF05232">
    <property type="entry name" value="BTP"/>
    <property type="match status" value="2"/>
</dbReference>
<keyword evidence="1" id="KW-1133">Transmembrane helix</keyword>
<comment type="caution">
    <text evidence="3">The sequence shown here is derived from an EMBL/GenBank/DDBJ whole genome shotgun (WGS) entry which is preliminary data.</text>
</comment>
<evidence type="ECO:0000313" key="3">
    <source>
        <dbReference type="EMBL" id="MBW3097774.1"/>
    </source>
</evidence>
<evidence type="ECO:0000259" key="2">
    <source>
        <dbReference type="Pfam" id="PF05232"/>
    </source>
</evidence>
<evidence type="ECO:0000313" key="4">
    <source>
        <dbReference type="Proteomes" id="UP001430804"/>
    </source>
</evidence>
<feature type="domain" description="Chlorhexidine efflux transporter" evidence="2">
    <location>
        <begin position="72"/>
        <end position="134"/>
    </location>
</feature>
<evidence type="ECO:0000256" key="1">
    <source>
        <dbReference type="SAM" id="Phobius"/>
    </source>
</evidence>
<feature type="transmembrane region" description="Helical" evidence="1">
    <location>
        <begin position="112"/>
        <end position="133"/>
    </location>
</feature>
<protein>
    <submittedName>
        <fullName evidence="3">PACE efflux transporter</fullName>
    </submittedName>
</protein>
<feature type="transmembrane region" description="Helical" evidence="1">
    <location>
        <begin position="12"/>
        <end position="31"/>
    </location>
</feature>
<dbReference type="RefSeq" id="WP_219201649.1">
    <property type="nucleotide sequence ID" value="NZ_JAHWQX010000002.1"/>
</dbReference>
<reference evidence="3" key="1">
    <citation type="submission" date="2021-07" db="EMBL/GenBank/DDBJ databases">
        <title>Pseudohoeflea marina sp. nov. a polyhydroxyalcanoate-producing bacterium.</title>
        <authorList>
            <person name="Zheng W."/>
            <person name="Yu S."/>
            <person name="Huang Y."/>
        </authorList>
    </citation>
    <scope>NUCLEOTIDE SEQUENCE</scope>
    <source>
        <strain evidence="3">DP4N28-3</strain>
    </source>
</reference>
<proteinExistence type="predicted"/>
<organism evidence="3 4">
    <name type="scientific">Pseudohoeflea coraliihabitans</name>
    <dbReference type="NCBI Taxonomy" id="2860393"/>
    <lineage>
        <taxon>Bacteria</taxon>
        <taxon>Pseudomonadati</taxon>
        <taxon>Pseudomonadota</taxon>
        <taxon>Alphaproteobacteria</taxon>
        <taxon>Hyphomicrobiales</taxon>
        <taxon>Rhizobiaceae</taxon>
        <taxon>Pseudohoeflea</taxon>
    </lineage>
</organism>
<dbReference type="NCBIfam" id="NF033664">
    <property type="entry name" value="PACE_transport"/>
    <property type="match status" value="1"/>
</dbReference>
<dbReference type="Proteomes" id="UP001430804">
    <property type="component" value="Unassembled WGS sequence"/>
</dbReference>
<gene>
    <name evidence="3" type="ORF">KY465_10835</name>
</gene>
<sequence length="155" mass="17219">MRSVRDRIRHAISFELIGLLLVTPLGAWAFGTPLHDIGLVAVVSATIATGWNYLFNLGFDHALLRLRGSPRKSLALRIIHALMFEGGLLIVLLPFIAWYLGVSLMQALLMDVSFAAFYLVYTFIFNWVYDVLFPIPSAPRAPRMVKQAASSAGDQ</sequence>
<name>A0ABS6WP83_9HYPH</name>
<keyword evidence="1" id="KW-0812">Transmembrane</keyword>
<dbReference type="InterPro" id="IPR058208">
    <property type="entry name" value="PACE"/>
</dbReference>
<feature type="transmembrane region" description="Helical" evidence="1">
    <location>
        <begin position="78"/>
        <end position="100"/>
    </location>
</feature>
<feature type="domain" description="Chlorhexidine efflux transporter" evidence="2">
    <location>
        <begin position="2"/>
        <end position="64"/>
    </location>
</feature>
<accession>A0ABS6WP83</accession>
<feature type="transmembrane region" description="Helical" evidence="1">
    <location>
        <begin position="37"/>
        <end position="57"/>
    </location>
</feature>